<dbReference type="RefSeq" id="WP_307206045.1">
    <property type="nucleotide sequence ID" value="NZ_JAUSSU010000008.1"/>
</dbReference>
<comment type="caution">
    <text evidence="1">The sequence shown here is derived from an EMBL/GenBank/DDBJ whole genome shotgun (WGS) entry which is preliminary data.</text>
</comment>
<keyword evidence="2" id="KW-1185">Reference proteome</keyword>
<dbReference type="Proteomes" id="UP001229346">
    <property type="component" value="Unassembled WGS sequence"/>
</dbReference>
<protein>
    <recommendedName>
        <fullName evidence="3">Xylan 1,4-beta-xylosidase</fullName>
    </recommendedName>
</protein>
<name>A0ABT9U887_PAEHA</name>
<sequence length="52" mass="5942">MGLLYEMVTNKREATVLLHEENRTAGDNMKSIQLTPQGQVLPDLIREDKNET</sequence>
<proteinExistence type="predicted"/>
<evidence type="ECO:0000313" key="1">
    <source>
        <dbReference type="EMBL" id="MDQ0114659.1"/>
    </source>
</evidence>
<evidence type="ECO:0008006" key="3">
    <source>
        <dbReference type="Google" id="ProtNLM"/>
    </source>
</evidence>
<evidence type="ECO:0000313" key="2">
    <source>
        <dbReference type="Proteomes" id="UP001229346"/>
    </source>
</evidence>
<organism evidence="1 2">
    <name type="scientific">Paenibacillus harenae</name>
    <dbReference type="NCBI Taxonomy" id="306543"/>
    <lineage>
        <taxon>Bacteria</taxon>
        <taxon>Bacillati</taxon>
        <taxon>Bacillota</taxon>
        <taxon>Bacilli</taxon>
        <taxon>Bacillales</taxon>
        <taxon>Paenibacillaceae</taxon>
        <taxon>Paenibacillus</taxon>
    </lineage>
</organism>
<reference evidence="1 2" key="1">
    <citation type="submission" date="2023-07" db="EMBL/GenBank/DDBJ databases">
        <title>Sorghum-associated microbial communities from plants grown in Nebraska, USA.</title>
        <authorList>
            <person name="Schachtman D."/>
        </authorList>
    </citation>
    <scope>NUCLEOTIDE SEQUENCE [LARGE SCALE GENOMIC DNA]</scope>
    <source>
        <strain evidence="1 2">CC482</strain>
    </source>
</reference>
<gene>
    <name evidence="1" type="ORF">J2T15_004115</name>
</gene>
<dbReference type="EMBL" id="JAUSSU010000008">
    <property type="protein sequence ID" value="MDQ0114659.1"/>
    <property type="molecule type" value="Genomic_DNA"/>
</dbReference>
<accession>A0ABT9U887</accession>